<dbReference type="AlphaFoldDB" id="M1A2S1"/>
<accession>M1A2S1</accession>
<reference evidence="1" key="2">
    <citation type="submission" date="2015-06" db="UniProtKB">
        <authorList>
            <consortium name="EnsemblPlants"/>
        </authorList>
    </citation>
    <scope>IDENTIFICATION</scope>
    <source>
        <strain evidence="1">DM1-3 516 R44</strain>
    </source>
</reference>
<reference evidence="2" key="1">
    <citation type="journal article" date="2011" name="Nature">
        <title>Genome sequence and analysis of the tuber crop potato.</title>
        <authorList>
            <consortium name="The Potato Genome Sequencing Consortium"/>
        </authorList>
    </citation>
    <scope>NUCLEOTIDE SEQUENCE [LARGE SCALE GENOMIC DNA]</scope>
    <source>
        <strain evidence="2">cv. DM1-3 516 R44</strain>
    </source>
</reference>
<evidence type="ECO:0000313" key="2">
    <source>
        <dbReference type="Proteomes" id="UP000011115"/>
    </source>
</evidence>
<sequence length="59" mass="6597">MAVAGEGQPQVIDSHLHVWASPQEAAEKYPYFPGQEPSLTGNAEFLLEVPRKGFTFFIY</sequence>
<protein>
    <submittedName>
        <fullName evidence="1">Aminocarboxymuconate-semialdehyde decarboxylase</fullName>
    </submittedName>
</protein>
<dbReference type="Gramene" id="PGSC0003DMT400013385">
    <property type="protein sequence ID" value="PGSC0003DMT400013385"/>
    <property type="gene ID" value="PGSC0003DMG400005222"/>
</dbReference>
<dbReference type="ExpressionAtlas" id="M1A2S1">
    <property type="expression patterns" value="baseline"/>
</dbReference>
<name>M1A2S1_SOLTU</name>
<dbReference type="EnsemblPlants" id="PGSC0003DMT400013385">
    <property type="protein sequence ID" value="PGSC0003DMT400013385"/>
    <property type="gene ID" value="PGSC0003DMG400005222"/>
</dbReference>
<evidence type="ECO:0000313" key="1">
    <source>
        <dbReference type="EnsemblPlants" id="PGSC0003DMT400013385"/>
    </source>
</evidence>
<dbReference type="Proteomes" id="UP000011115">
    <property type="component" value="Unassembled WGS sequence"/>
</dbReference>
<proteinExistence type="predicted"/>
<dbReference type="HOGENOM" id="CLU_2965452_0_0_1"/>
<keyword evidence="2" id="KW-1185">Reference proteome</keyword>
<organism evidence="1 2">
    <name type="scientific">Solanum tuberosum</name>
    <name type="common">Potato</name>
    <dbReference type="NCBI Taxonomy" id="4113"/>
    <lineage>
        <taxon>Eukaryota</taxon>
        <taxon>Viridiplantae</taxon>
        <taxon>Streptophyta</taxon>
        <taxon>Embryophyta</taxon>
        <taxon>Tracheophyta</taxon>
        <taxon>Spermatophyta</taxon>
        <taxon>Magnoliopsida</taxon>
        <taxon>eudicotyledons</taxon>
        <taxon>Gunneridae</taxon>
        <taxon>Pentapetalae</taxon>
        <taxon>asterids</taxon>
        <taxon>lamiids</taxon>
        <taxon>Solanales</taxon>
        <taxon>Solanaceae</taxon>
        <taxon>Solanoideae</taxon>
        <taxon>Solaneae</taxon>
        <taxon>Solanum</taxon>
    </lineage>
</organism>